<evidence type="ECO:0000256" key="1">
    <source>
        <dbReference type="ARBA" id="ARBA00022729"/>
    </source>
</evidence>
<dbReference type="Gene3D" id="2.10.270.10">
    <property type="entry name" value="Cholin Binding"/>
    <property type="match status" value="1"/>
</dbReference>
<dbReference type="PANTHER" id="PTHR39160">
    <property type="entry name" value="CELL WALL-BINDING PROTEIN YOCH"/>
    <property type="match status" value="1"/>
</dbReference>
<protein>
    <submittedName>
        <fullName evidence="6">3D domain protein</fullName>
    </submittedName>
</protein>
<proteinExistence type="predicted"/>
<keyword evidence="4" id="KW-0472">Membrane</keyword>
<dbReference type="Gene3D" id="2.40.40.10">
    <property type="entry name" value="RlpA-like domain"/>
    <property type="match status" value="1"/>
</dbReference>
<dbReference type="PANTHER" id="PTHR39160:SF4">
    <property type="entry name" value="RESUSCITATION-PROMOTING FACTOR RPFB"/>
    <property type="match status" value="1"/>
</dbReference>
<keyword evidence="4" id="KW-0812">Transmembrane</keyword>
<dbReference type="SUPFAM" id="SSF50685">
    <property type="entry name" value="Barwin-like endoglucanases"/>
    <property type="match status" value="1"/>
</dbReference>
<dbReference type="InterPro" id="IPR051933">
    <property type="entry name" value="Resuscitation_pf_RpfB"/>
</dbReference>
<gene>
    <name evidence="6" type="ORF">HMPREF3195_00300</name>
</gene>
<name>A0A135YXX5_9FIRM</name>
<dbReference type="PATRIC" id="fig|1261.5.peg.306"/>
<dbReference type="InterPro" id="IPR036908">
    <property type="entry name" value="RlpA-like_sf"/>
</dbReference>
<keyword evidence="2" id="KW-0677">Repeat</keyword>
<dbReference type="Proteomes" id="UP000070326">
    <property type="component" value="Unassembled WGS sequence"/>
</dbReference>
<keyword evidence="4" id="KW-1133">Transmembrane helix</keyword>
<feature type="repeat" description="Cell wall-binding" evidence="3">
    <location>
        <begin position="100"/>
        <end position="119"/>
    </location>
</feature>
<dbReference type="CDD" id="cd14667">
    <property type="entry name" value="3D_containing_proteins"/>
    <property type="match status" value="1"/>
</dbReference>
<evidence type="ECO:0000259" key="5">
    <source>
        <dbReference type="Pfam" id="PF06725"/>
    </source>
</evidence>
<dbReference type="STRING" id="1261.HMPREF3195_00300"/>
<dbReference type="GO" id="GO:0019867">
    <property type="term" value="C:outer membrane"/>
    <property type="evidence" value="ECO:0007669"/>
    <property type="project" value="InterPro"/>
</dbReference>
<comment type="caution">
    <text evidence="6">The sequence shown here is derived from an EMBL/GenBank/DDBJ whole genome shotgun (WGS) entry which is preliminary data.</text>
</comment>
<accession>A0A135YXX5</accession>
<dbReference type="SUPFAM" id="SSF69360">
    <property type="entry name" value="Cell wall binding repeat"/>
    <property type="match status" value="1"/>
</dbReference>
<evidence type="ECO:0000256" key="2">
    <source>
        <dbReference type="ARBA" id="ARBA00022737"/>
    </source>
</evidence>
<organism evidence="6 7">
    <name type="scientific">Peptostreptococcus anaerobius</name>
    <dbReference type="NCBI Taxonomy" id="1261"/>
    <lineage>
        <taxon>Bacteria</taxon>
        <taxon>Bacillati</taxon>
        <taxon>Bacillota</taxon>
        <taxon>Clostridia</taxon>
        <taxon>Peptostreptococcales</taxon>
        <taxon>Peptostreptococcaceae</taxon>
        <taxon>Peptostreptococcus</taxon>
    </lineage>
</organism>
<dbReference type="EMBL" id="LSQZ01000011">
    <property type="protein sequence ID" value="KXI14239.1"/>
    <property type="molecule type" value="Genomic_DNA"/>
</dbReference>
<dbReference type="GO" id="GO:0004553">
    <property type="term" value="F:hydrolase activity, hydrolyzing O-glycosyl compounds"/>
    <property type="evidence" value="ECO:0007669"/>
    <property type="project" value="InterPro"/>
</dbReference>
<dbReference type="PROSITE" id="PS51170">
    <property type="entry name" value="CW"/>
    <property type="match status" value="1"/>
</dbReference>
<evidence type="ECO:0000313" key="6">
    <source>
        <dbReference type="EMBL" id="KXI14239.1"/>
    </source>
</evidence>
<dbReference type="AlphaFoldDB" id="A0A135YXX5"/>
<feature type="transmembrane region" description="Helical" evidence="4">
    <location>
        <begin position="48"/>
        <end position="65"/>
    </location>
</feature>
<dbReference type="eggNOG" id="COG3584">
    <property type="taxonomic scope" value="Bacteria"/>
</dbReference>
<dbReference type="InterPro" id="IPR018337">
    <property type="entry name" value="Cell_wall/Cho-bd_repeat"/>
</dbReference>
<reference evidence="6 7" key="1">
    <citation type="submission" date="2016-02" db="EMBL/GenBank/DDBJ databases">
        <authorList>
            <person name="Wen L."/>
            <person name="He K."/>
            <person name="Yang H."/>
        </authorList>
    </citation>
    <scope>NUCLEOTIDE SEQUENCE [LARGE SCALE GENOMIC DNA]</scope>
    <source>
        <strain evidence="6 7">MJR8628A</strain>
    </source>
</reference>
<evidence type="ECO:0000256" key="3">
    <source>
        <dbReference type="PROSITE-ProRule" id="PRU00591"/>
    </source>
</evidence>
<dbReference type="InterPro" id="IPR059180">
    <property type="entry name" value="3D_YorM"/>
</dbReference>
<sequence>MKKGCIFVTNIVEYKTVKGKSYKVLLISLFLWLVRLKQKRRLRMKKIFNIMMAILLAGQFAFYTTSKVEAAEDSGVVIENEEGWKSVNNRQMYYSENKAVKGWQRIGGLWYYFNKEGHMVSGVQTINANKYVFNQDGSLKEKLKNNSEYTSVVEGNKTPAPAKSSNNARVANGVYDRSGNLIGTGRKYISNASAYSGDTTTASGQRPRWGTIAVDPKVIPLGSRVYVPYYDKVFIANDTGGIIRGTMIDIFMKSPKNMRNFGRRNIEIYVLNK</sequence>
<dbReference type="InterPro" id="IPR010611">
    <property type="entry name" value="3D_dom"/>
</dbReference>
<evidence type="ECO:0000313" key="7">
    <source>
        <dbReference type="Proteomes" id="UP000070326"/>
    </source>
</evidence>
<keyword evidence="1" id="KW-0732">Signal</keyword>
<dbReference type="Pfam" id="PF06725">
    <property type="entry name" value="3D"/>
    <property type="match status" value="1"/>
</dbReference>
<feature type="domain" description="3D" evidence="5">
    <location>
        <begin position="211"/>
        <end position="272"/>
    </location>
</feature>
<dbReference type="GO" id="GO:0009254">
    <property type="term" value="P:peptidoglycan turnover"/>
    <property type="evidence" value="ECO:0007669"/>
    <property type="project" value="InterPro"/>
</dbReference>
<evidence type="ECO:0000256" key="4">
    <source>
        <dbReference type="SAM" id="Phobius"/>
    </source>
</evidence>
<dbReference type="Pfam" id="PF19127">
    <property type="entry name" value="Choline_bind_3"/>
    <property type="match status" value="1"/>
</dbReference>